<dbReference type="AlphaFoldDB" id="A0A0B7FNG9"/>
<evidence type="ECO:0000313" key="1">
    <source>
        <dbReference type="EMBL" id="CEL57763.1"/>
    </source>
</evidence>
<accession>A0A0B7FNG9</accession>
<organism evidence="1 2">
    <name type="scientific">Thanatephorus cucumeris (strain AG1-IB / isolate 7/3/14)</name>
    <name type="common">Lettuce bottom rot fungus</name>
    <name type="synonym">Rhizoctonia solani</name>
    <dbReference type="NCBI Taxonomy" id="1108050"/>
    <lineage>
        <taxon>Eukaryota</taxon>
        <taxon>Fungi</taxon>
        <taxon>Dikarya</taxon>
        <taxon>Basidiomycota</taxon>
        <taxon>Agaricomycotina</taxon>
        <taxon>Agaricomycetes</taxon>
        <taxon>Cantharellales</taxon>
        <taxon>Ceratobasidiaceae</taxon>
        <taxon>Rhizoctonia</taxon>
        <taxon>Rhizoctonia solani AG-1</taxon>
    </lineage>
</organism>
<evidence type="ECO:0000313" key="2">
    <source>
        <dbReference type="Proteomes" id="UP000059188"/>
    </source>
</evidence>
<dbReference type="Proteomes" id="UP000059188">
    <property type="component" value="Unassembled WGS sequence"/>
</dbReference>
<reference evidence="1 2" key="1">
    <citation type="submission" date="2014-11" db="EMBL/GenBank/DDBJ databases">
        <authorList>
            <person name="Wibberg Daniel"/>
        </authorList>
    </citation>
    <scope>NUCLEOTIDE SEQUENCE [LARGE SCALE GENOMIC DNA]</scope>
    <source>
        <strain evidence="1">Rhizoctonia solani AG1-IB 7/3/14</strain>
    </source>
</reference>
<sequence>MEGSILALPMLMLNSNQNGAVRSLLGERRRGGPRNRLYTCTGNNFEGMCKYIPVLQLGTCMPTPDELRDGVAAARTQKGRAYLYQEEGCAGEFVEVNVDGVSGIQGVVYNSWLVPP</sequence>
<gene>
    <name evidence="1" type="ORF">RSOLAG1IB_02507</name>
</gene>
<keyword evidence="2" id="KW-1185">Reference proteome</keyword>
<protein>
    <submittedName>
        <fullName evidence="1">Uncharacterized protein</fullName>
    </submittedName>
</protein>
<dbReference type="EMBL" id="LN679102">
    <property type="protein sequence ID" value="CEL57763.1"/>
    <property type="molecule type" value="Genomic_DNA"/>
</dbReference>
<name>A0A0B7FNG9_THACB</name>
<proteinExistence type="predicted"/>